<dbReference type="KEGG" id="tpla:ElP_06620"/>
<evidence type="ECO:0000313" key="2">
    <source>
        <dbReference type="Proteomes" id="UP000317835"/>
    </source>
</evidence>
<gene>
    <name evidence="1" type="ORF">ElP_06620</name>
</gene>
<protein>
    <submittedName>
        <fullName evidence="1">Uncharacterized protein</fullName>
    </submittedName>
</protein>
<reference evidence="1 2" key="1">
    <citation type="submission" date="2019-02" db="EMBL/GenBank/DDBJ databases">
        <title>Deep-cultivation of Planctomycetes and their phenomic and genomic characterization uncovers novel biology.</title>
        <authorList>
            <person name="Wiegand S."/>
            <person name="Jogler M."/>
            <person name="Boedeker C."/>
            <person name="Pinto D."/>
            <person name="Vollmers J."/>
            <person name="Rivas-Marin E."/>
            <person name="Kohn T."/>
            <person name="Peeters S.H."/>
            <person name="Heuer A."/>
            <person name="Rast P."/>
            <person name="Oberbeckmann S."/>
            <person name="Bunk B."/>
            <person name="Jeske O."/>
            <person name="Meyerdierks A."/>
            <person name="Storesund J.E."/>
            <person name="Kallscheuer N."/>
            <person name="Luecker S."/>
            <person name="Lage O.M."/>
            <person name="Pohl T."/>
            <person name="Merkel B.J."/>
            <person name="Hornburger P."/>
            <person name="Mueller R.-W."/>
            <person name="Bruemmer F."/>
            <person name="Labrenz M."/>
            <person name="Spormann A.M."/>
            <person name="Op den Camp H."/>
            <person name="Overmann J."/>
            <person name="Amann R."/>
            <person name="Jetten M.S.M."/>
            <person name="Mascher T."/>
            <person name="Medema M.H."/>
            <person name="Devos D.P."/>
            <person name="Kaster A.-K."/>
            <person name="Ovreas L."/>
            <person name="Rohde M."/>
            <person name="Galperin M.Y."/>
            <person name="Jogler C."/>
        </authorList>
    </citation>
    <scope>NUCLEOTIDE SEQUENCE [LARGE SCALE GENOMIC DNA]</scope>
    <source>
        <strain evidence="1 2">ElP</strain>
    </source>
</reference>
<dbReference type="PROSITE" id="PS51257">
    <property type="entry name" value="PROKAR_LIPOPROTEIN"/>
    <property type="match status" value="1"/>
</dbReference>
<accession>A0A518GW61</accession>
<dbReference type="AlphaFoldDB" id="A0A518GW61"/>
<keyword evidence="2" id="KW-1185">Reference proteome</keyword>
<sequence length="144" mass="15049">MSTSRMGGPIRAGRRVVWAGIAAFGLFGAVGCQVEYAGMTLPTGKYLFDDVQYFAEGPHFPMANTLAATQRAQMQAQGIEPYGTPPAAGLAPAGGLINTVPGRGMMEQMPGGGMNLNPAQAQPPINAEPADRMMQPEMVPPPGF</sequence>
<evidence type="ECO:0000313" key="1">
    <source>
        <dbReference type="EMBL" id="QDV32822.1"/>
    </source>
</evidence>
<organism evidence="1 2">
    <name type="scientific">Tautonia plasticadhaerens</name>
    <dbReference type="NCBI Taxonomy" id="2527974"/>
    <lineage>
        <taxon>Bacteria</taxon>
        <taxon>Pseudomonadati</taxon>
        <taxon>Planctomycetota</taxon>
        <taxon>Planctomycetia</taxon>
        <taxon>Isosphaerales</taxon>
        <taxon>Isosphaeraceae</taxon>
        <taxon>Tautonia</taxon>
    </lineage>
</organism>
<dbReference type="EMBL" id="CP036426">
    <property type="protein sequence ID" value="QDV32822.1"/>
    <property type="molecule type" value="Genomic_DNA"/>
</dbReference>
<name>A0A518GW61_9BACT</name>
<dbReference type="OrthoDB" id="292253at2"/>
<dbReference type="RefSeq" id="WP_145267198.1">
    <property type="nucleotide sequence ID" value="NZ_CP036426.1"/>
</dbReference>
<dbReference type="Proteomes" id="UP000317835">
    <property type="component" value="Chromosome"/>
</dbReference>
<proteinExistence type="predicted"/>